<feature type="transmembrane region" description="Helical" evidence="6">
    <location>
        <begin position="312"/>
        <end position="333"/>
    </location>
</feature>
<evidence type="ECO:0000256" key="2">
    <source>
        <dbReference type="ARBA" id="ARBA00022692"/>
    </source>
</evidence>
<reference evidence="8 9" key="1">
    <citation type="journal article" date="2015" name="Genome Biol. Evol.">
        <title>Comparative Genomics of a Bacterivorous Green Alga Reveals Evolutionary Causalities and Consequences of Phago-Mixotrophic Mode of Nutrition.</title>
        <authorList>
            <person name="Burns J.A."/>
            <person name="Paasch A."/>
            <person name="Narechania A."/>
            <person name="Kim E."/>
        </authorList>
    </citation>
    <scope>NUCLEOTIDE SEQUENCE [LARGE SCALE GENOMIC DNA]</scope>
    <source>
        <strain evidence="8 9">PLY_AMNH</strain>
    </source>
</reference>
<gene>
    <name evidence="8" type="ORF">CYMTET_51907</name>
</gene>
<dbReference type="Proteomes" id="UP001190700">
    <property type="component" value="Unassembled WGS sequence"/>
</dbReference>
<keyword evidence="9" id="KW-1185">Reference proteome</keyword>
<evidence type="ECO:0000313" key="8">
    <source>
        <dbReference type="EMBL" id="KAK3238054.1"/>
    </source>
</evidence>
<dbReference type="Pfam" id="PF06241">
    <property type="entry name" value="Castor_Poll_mid"/>
    <property type="match status" value="1"/>
</dbReference>
<keyword evidence="3 6" id="KW-1133">Transmembrane helix</keyword>
<feature type="non-terminal residue" evidence="8">
    <location>
        <position position="965"/>
    </location>
</feature>
<accession>A0AAE0BLR3</accession>
<name>A0AAE0BLR3_9CHLO</name>
<dbReference type="EMBL" id="LGRX02034347">
    <property type="protein sequence ID" value="KAK3238054.1"/>
    <property type="molecule type" value="Genomic_DNA"/>
</dbReference>
<feature type="region of interest" description="Disordered" evidence="5">
    <location>
        <begin position="55"/>
        <end position="84"/>
    </location>
</feature>
<dbReference type="PANTHER" id="PTHR31563:SF13">
    <property type="entry name" value="ION CHANNEL POLLUX-LIKE 1-RELATED"/>
    <property type="match status" value="1"/>
</dbReference>
<evidence type="ECO:0000313" key="9">
    <source>
        <dbReference type="Proteomes" id="UP001190700"/>
    </source>
</evidence>
<evidence type="ECO:0000256" key="6">
    <source>
        <dbReference type="SAM" id="Phobius"/>
    </source>
</evidence>
<feature type="compositionally biased region" description="Polar residues" evidence="5">
    <location>
        <begin position="73"/>
        <end position="84"/>
    </location>
</feature>
<dbReference type="Gene3D" id="3.40.50.720">
    <property type="entry name" value="NAD(P)-binding Rossmann-like Domain"/>
    <property type="match status" value="1"/>
</dbReference>
<evidence type="ECO:0000259" key="7">
    <source>
        <dbReference type="Pfam" id="PF06241"/>
    </source>
</evidence>
<dbReference type="GO" id="GO:0016020">
    <property type="term" value="C:membrane"/>
    <property type="evidence" value="ECO:0007669"/>
    <property type="project" value="UniProtKB-SubCell"/>
</dbReference>
<sequence length="965" mass="106299">MPLTLSSRESGMFCKIRLIGNLSFVPAVKPTVNRRTRKKAARTFSSRVCFALDSTNENLDEGPPRRKPGLSPRNRSSLQPSLSNQKFCRSKDCESSQTTLEGSYEGLIQRRKSFQSFASPEQENAMSTSDGGARADFSTREYLTDKLFLGLRVSVCSAIIAVVASFSGAQVANARHQVPPDPQVTSAISVRNDATADLQLRRDAPVASLSTCISYSFTHPRECLKNAADWALYRMDVAMERHPSLAIWLLVGVTASWVVLGGVCWWLLSVFGYKRTALGRPTTLGNCIWASWSCVAAASTHTKENTRYGRGLAWTLTIGGLLSYSILTGAVSARMKLKFDRLASGRDMRAVLETGHVVIAGRNAHLGPLLRQLDKARMYARQDGRAFGRQTVILLQDSCNDAAGDTQDEYTLLGKDGNHTELDKQLPQLNLLLRHGSISRTDSYLRSSARTAEKVVLLANSEDDYDADAQALSSLLALQPAISAKAVKKEPTFAPFRTKETERLPDVVVEVSKASSGNLLHSLGGDQSESVENMSNRILAQCMRQSGLAKVYCKLMRAPLRPSHAPPGRSLTKVYRADAVRPSVPPTPAREEVSQRHTGTIINIRTYPELEGLTVRMLRSGFSEGLFCGLIRNGQVDFHPHPQERLQAEDRFMIIAPKHTHRAAPAMLCTLAERVRAGDTEAEAEAAQMHRTKARANPEWHFNHWADAGAKTAAAQARETAKAVRHFRSNYDAERMLMCGWRNGVADTCIELDKVVAPGTEIVILAQTPIADRETIISRKLRSYGAQPPIADRETIISRKLRSYGAQPPIADCESIISRKLRSYGAQPPIADRETIISRKLRSYGLTKLENLRVIHMVGNPLSRTDVLQSMTDPEGGSTRLNKKPTKVTHIVVVADRGWQAGPATDKRSVFATLLAEDVSASLGFKAKSIVAEVVDRRLGQQVRKSHLDFGYISSSELMALYLSQ</sequence>
<evidence type="ECO:0000256" key="4">
    <source>
        <dbReference type="ARBA" id="ARBA00023136"/>
    </source>
</evidence>
<dbReference type="GO" id="GO:0006811">
    <property type="term" value="P:monoatomic ion transport"/>
    <property type="evidence" value="ECO:0007669"/>
    <property type="project" value="InterPro"/>
</dbReference>
<comment type="caution">
    <text evidence="8">The sequence shown here is derived from an EMBL/GenBank/DDBJ whole genome shotgun (WGS) entry which is preliminary data.</text>
</comment>
<dbReference type="PANTHER" id="PTHR31563">
    <property type="entry name" value="ION CHANNEL POLLUX-RELATED"/>
    <property type="match status" value="1"/>
</dbReference>
<feature type="transmembrane region" description="Helical" evidence="6">
    <location>
        <begin position="245"/>
        <end position="268"/>
    </location>
</feature>
<keyword evidence="4 6" id="KW-0472">Membrane</keyword>
<dbReference type="InterPro" id="IPR010420">
    <property type="entry name" value="CASTOR/POLLUX/SYM8_dom"/>
</dbReference>
<evidence type="ECO:0000256" key="1">
    <source>
        <dbReference type="ARBA" id="ARBA00004141"/>
    </source>
</evidence>
<protein>
    <recommendedName>
        <fullName evidence="7">CASTOR/POLLUX/SYM8 ion channel conserved domain-containing protein</fullName>
    </recommendedName>
</protein>
<dbReference type="AlphaFoldDB" id="A0AAE0BLR3"/>
<evidence type="ECO:0000256" key="3">
    <source>
        <dbReference type="ARBA" id="ARBA00022989"/>
    </source>
</evidence>
<evidence type="ECO:0000256" key="5">
    <source>
        <dbReference type="SAM" id="MobiDB-lite"/>
    </source>
</evidence>
<proteinExistence type="predicted"/>
<dbReference type="InterPro" id="IPR044849">
    <property type="entry name" value="CASTOR/POLLUX/SYM8-like"/>
</dbReference>
<comment type="subcellular location">
    <subcellularLocation>
        <location evidence="1">Membrane</location>
        <topology evidence="1">Multi-pass membrane protein</topology>
    </subcellularLocation>
</comment>
<keyword evidence="2 6" id="KW-0812">Transmembrane</keyword>
<feature type="domain" description="CASTOR/POLLUX/SYM8 ion channel conserved" evidence="7">
    <location>
        <begin position="599"/>
        <end position="663"/>
    </location>
</feature>
<organism evidence="8 9">
    <name type="scientific">Cymbomonas tetramitiformis</name>
    <dbReference type="NCBI Taxonomy" id="36881"/>
    <lineage>
        <taxon>Eukaryota</taxon>
        <taxon>Viridiplantae</taxon>
        <taxon>Chlorophyta</taxon>
        <taxon>Pyramimonadophyceae</taxon>
        <taxon>Pyramimonadales</taxon>
        <taxon>Pyramimonadaceae</taxon>
        <taxon>Cymbomonas</taxon>
    </lineage>
</organism>